<keyword evidence="1" id="KW-0472">Membrane</keyword>
<organism evidence="2 3">
    <name type="scientific">Larinioides sclopetarius</name>
    <dbReference type="NCBI Taxonomy" id="280406"/>
    <lineage>
        <taxon>Eukaryota</taxon>
        <taxon>Metazoa</taxon>
        <taxon>Ecdysozoa</taxon>
        <taxon>Arthropoda</taxon>
        <taxon>Chelicerata</taxon>
        <taxon>Arachnida</taxon>
        <taxon>Araneae</taxon>
        <taxon>Araneomorphae</taxon>
        <taxon>Entelegynae</taxon>
        <taxon>Araneoidea</taxon>
        <taxon>Araneidae</taxon>
        <taxon>Larinioides</taxon>
    </lineage>
</organism>
<proteinExistence type="predicted"/>
<evidence type="ECO:0000256" key="1">
    <source>
        <dbReference type="SAM" id="Phobius"/>
    </source>
</evidence>
<dbReference type="EMBL" id="CAXIEN010000055">
    <property type="protein sequence ID" value="CAL1271563.1"/>
    <property type="molecule type" value="Genomic_DNA"/>
</dbReference>
<reference evidence="2 3" key="1">
    <citation type="submission" date="2024-04" db="EMBL/GenBank/DDBJ databases">
        <authorList>
            <person name="Rising A."/>
            <person name="Reimegard J."/>
            <person name="Sonavane S."/>
            <person name="Akerstrom W."/>
            <person name="Nylinder S."/>
            <person name="Hedman E."/>
            <person name="Kallberg Y."/>
        </authorList>
    </citation>
    <scope>NUCLEOTIDE SEQUENCE [LARGE SCALE GENOMIC DNA]</scope>
</reference>
<evidence type="ECO:0000313" key="2">
    <source>
        <dbReference type="EMBL" id="CAL1271563.1"/>
    </source>
</evidence>
<sequence>MLDEDMSFLDYKAINCGRQDCAILHLGVFLLFVPSGSSVDTATICNHKDAAAQNNHKQMYALFEIITHCLVKNLLVWNAFQWVLCESRHLLGIGTRLTVNSDGEFVHTYSAWTKGEMSGYSDTQNDDFQRPRIPLFVPIFFVLFGFFFFLSCICICLTCKRRQRRLWANIEANPSRPAFEIYPPIPRQEIGTPPVINDVPPNYRTVVEPNTRTANHTDSLNHYPPVIRQEVRTPIVINDVPPNYRAVVEPNPTAPNYGDSINHYPAVTRGNVPETPPPAYTTVAPFK</sequence>
<accession>A0AAV1ZIJ5</accession>
<comment type="caution">
    <text evidence="2">The sequence shown here is derived from an EMBL/GenBank/DDBJ whole genome shotgun (WGS) entry which is preliminary data.</text>
</comment>
<name>A0AAV1ZIJ5_9ARAC</name>
<gene>
    <name evidence="2" type="ORF">LARSCL_LOCUS5881</name>
</gene>
<keyword evidence="1" id="KW-1133">Transmembrane helix</keyword>
<dbReference type="AlphaFoldDB" id="A0AAV1ZIJ5"/>
<feature type="transmembrane region" description="Helical" evidence="1">
    <location>
        <begin position="135"/>
        <end position="157"/>
    </location>
</feature>
<dbReference type="Proteomes" id="UP001497382">
    <property type="component" value="Unassembled WGS sequence"/>
</dbReference>
<evidence type="ECO:0000313" key="3">
    <source>
        <dbReference type="Proteomes" id="UP001497382"/>
    </source>
</evidence>
<protein>
    <submittedName>
        <fullName evidence="2">Uncharacterized protein</fullName>
    </submittedName>
</protein>
<keyword evidence="3" id="KW-1185">Reference proteome</keyword>
<keyword evidence="1" id="KW-0812">Transmembrane</keyword>